<evidence type="ECO:0000313" key="3">
    <source>
        <dbReference type="Proteomes" id="UP000828390"/>
    </source>
</evidence>
<name>A0A9D4JHQ1_DREPO</name>
<reference evidence="2" key="1">
    <citation type="journal article" date="2019" name="bioRxiv">
        <title>The Genome of the Zebra Mussel, Dreissena polymorpha: A Resource for Invasive Species Research.</title>
        <authorList>
            <person name="McCartney M.A."/>
            <person name="Auch B."/>
            <person name="Kono T."/>
            <person name="Mallez S."/>
            <person name="Zhang Y."/>
            <person name="Obille A."/>
            <person name="Becker A."/>
            <person name="Abrahante J.E."/>
            <person name="Garbe J."/>
            <person name="Badalamenti J.P."/>
            <person name="Herman A."/>
            <person name="Mangelson H."/>
            <person name="Liachko I."/>
            <person name="Sullivan S."/>
            <person name="Sone E.D."/>
            <person name="Koren S."/>
            <person name="Silverstein K.A.T."/>
            <person name="Beckman K.B."/>
            <person name="Gohl D.M."/>
        </authorList>
    </citation>
    <scope>NUCLEOTIDE SEQUENCE</scope>
    <source>
        <strain evidence="2">Duluth1</strain>
        <tissue evidence="2">Whole animal</tissue>
    </source>
</reference>
<dbReference type="EMBL" id="JAIWYP010000006">
    <property type="protein sequence ID" value="KAH3812360.1"/>
    <property type="molecule type" value="Genomic_DNA"/>
</dbReference>
<keyword evidence="3" id="KW-1185">Reference proteome</keyword>
<proteinExistence type="predicted"/>
<accession>A0A9D4JHQ1</accession>
<feature type="region of interest" description="Disordered" evidence="1">
    <location>
        <begin position="1"/>
        <end position="34"/>
    </location>
</feature>
<comment type="caution">
    <text evidence="2">The sequence shown here is derived from an EMBL/GenBank/DDBJ whole genome shotgun (WGS) entry which is preliminary data.</text>
</comment>
<evidence type="ECO:0000256" key="1">
    <source>
        <dbReference type="SAM" id="MobiDB-lite"/>
    </source>
</evidence>
<sequence>MPVFRNQLKIDEKRRSDDEKQRNSDKLHQSELPGVSLKSDVHVLDHLADLYDKHQTIKQTKDGCEQKC</sequence>
<dbReference type="AlphaFoldDB" id="A0A9D4JHQ1"/>
<organism evidence="2 3">
    <name type="scientific">Dreissena polymorpha</name>
    <name type="common">Zebra mussel</name>
    <name type="synonym">Mytilus polymorpha</name>
    <dbReference type="NCBI Taxonomy" id="45954"/>
    <lineage>
        <taxon>Eukaryota</taxon>
        <taxon>Metazoa</taxon>
        <taxon>Spiralia</taxon>
        <taxon>Lophotrochozoa</taxon>
        <taxon>Mollusca</taxon>
        <taxon>Bivalvia</taxon>
        <taxon>Autobranchia</taxon>
        <taxon>Heteroconchia</taxon>
        <taxon>Euheterodonta</taxon>
        <taxon>Imparidentia</taxon>
        <taxon>Neoheterodontei</taxon>
        <taxon>Myida</taxon>
        <taxon>Dreissenoidea</taxon>
        <taxon>Dreissenidae</taxon>
        <taxon>Dreissena</taxon>
    </lineage>
</organism>
<gene>
    <name evidence="2" type="ORF">DPMN_140790</name>
</gene>
<evidence type="ECO:0000313" key="2">
    <source>
        <dbReference type="EMBL" id="KAH3812360.1"/>
    </source>
</evidence>
<feature type="compositionally biased region" description="Basic and acidic residues" evidence="1">
    <location>
        <begin position="8"/>
        <end position="29"/>
    </location>
</feature>
<reference evidence="2" key="2">
    <citation type="submission" date="2020-11" db="EMBL/GenBank/DDBJ databases">
        <authorList>
            <person name="McCartney M.A."/>
            <person name="Auch B."/>
            <person name="Kono T."/>
            <person name="Mallez S."/>
            <person name="Becker A."/>
            <person name="Gohl D.M."/>
            <person name="Silverstein K.A.T."/>
            <person name="Koren S."/>
            <person name="Bechman K.B."/>
            <person name="Herman A."/>
            <person name="Abrahante J.E."/>
            <person name="Garbe J."/>
        </authorList>
    </citation>
    <scope>NUCLEOTIDE SEQUENCE</scope>
    <source>
        <strain evidence="2">Duluth1</strain>
        <tissue evidence="2">Whole animal</tissue>
    </source>
</reference>
<dbReference type="Proteomes" id="UP000828390">
    <property type="component" value="Unassembled WGS sequence"/>
</dbReference>
<protein>
    <submittedName>
        <fullName evidence="2">Uncharacterized protein</fullName>
    </submittedName>
</protein>